<proteinExistence type="predicted"/>
<feature type="compositionally biased region" description="Acidic residues" evidence="1">
    <location>
        <begin position="98"/>
        <end position="114"/>
    </location>
</feature>
<dbReference type="Proteomes" id="UP000054560">
    <property type="component" value="Unassembled WGS sequence"/>
</dbReference>
<sequence length="114" mass="12448">DPQDGVQATFYCDATTCTSPESATLIECSQRLTTSNCSMDVILEVEAIMGCSCCFEKVCGCVPSPTTINYLRRTAEAVEGFTDPLSCPIISPFRPQEENDDDDDDDQDDDESGR</sequence>
<accession>A0A0L0F9E5</accession>
<evidence type="ECO:0000313" key="3">
    <source>
        <dbReference type="Proteomes" id="UP000054560"/>
    </source>
</evidence>
<name>A0A0L0F9E5_9EUKA</name>
<feature type="non-terminal residue" evidence="2">
    <location>
        <position position="1"/>
    </location>
</feature>
<protein>
    <submittedName>
        <fullName evidence="2">Uncharacterized protein</fullName>
    </submittedName>
</protein>
<dbReference type="GeneID" id="25914597"/>
<dbReference type="AlphaFoldDB" id="A0A0L0F9E5"/>
<organism evidence="2 3">
    <name type="scientific">Sphaeroforma arctica JP610</name>
    <dbReference type="NCBI Taxonomy" id="667725"/>
    <lineage>
        <taxon>Eukaryota</taxon>
        <taxon>Ichthyosporea</taxon>
        <taxon>Ichthyophonida</taxon>
        <taxon>Sphaeroforma</taxon>
    </lineage>
</organism>
<evidence type="ECO:0000256" key="1">
    <source>
        <dbReference type="SAM" id="MobiDB-lite"/>
    </source>
</evidence>
<evidence type="ECO:0000313" key="2">
    <source>
        <dbReference type="EMBL" id="KNC73347.1"/>
    </source>
</evidence>
<feature type="region of interest" description="Disordered" evidence="1">
    <location>
        <begin position="86"/>
        <end position="114"/>
    </location>
</feature>
<reference evidence="2 3" key="1">
    <citation type="submission" date="2011-02" db="EMBL/GenBank/DDBJ databases">
        <title>The Genome Sequence of Sphaeroforma arctica JP610.</title>
        <authorList>
            <consortium name="The Broad Institute Genome Sequencing Platform"/>
            <person name="Russ C."/>
            <person name="Cuomo C."/>
            <person name="Young S.K."/>
            <person name="Zeng Q."/>
            <person name="Gargeya S."/>
            <person name="Alvarado L."/>
            <person name="Berlin A."/>
            <person name="Chapman S.B."/>
            <person name="Chen Z."/>
            <person name="Freedman E."/>
            <person name="Gellesch M."/>
            <person name="Goldberg J."/>
            <person name="Griggs A."/>
            <person name="Gujja S."/>
            <person name="Heilman E."/>
            <person name="Heiman D."/>
            <person name="Howarth C."/>
            <person name="Mehta T."/>
            <person name="Neiman D."/>
            <person name="Pearson M."/>
            <person name="Roberts A."/>
            <person name="Saif S."/>
            <person name="Shea T."/>
            <person name="Shenoy N."/>
            <person name="Sisk P."/>
            <person name="Stolte C."/>
            <person name="Sykes S."/>
            <person name="White J."/>
            <person name="Yandava C."/>
            <person name="Burger G."/>
            <person name="Gray M.W."/>
            <person name="Holland P.W.H."/>
            <person name="King N."/>
            <person name="Lang F.B.F."/>
            <person name="Roger A.J."/>
            <person name="Ruiz-Trillo I."/>
            <person name="Haas B."/>
            <person name="Nusbaum C."/>
            <person name="Birren B."/>
        </authorList>
    </citation>
    <scope>NUCLEOTIDE SEQUENCE [LARGE SCALE GENOMIC DNA]</scope>
    <source>
        <strain evidence="2 3">JP610</strain>
    </source>
</reference>
<dbReference type="RefSeq" id="XP_014147249.1">
    <property type="nucleotide sequence ID" value="XM_014291774.1"/>
</dbReference>
<keyword evidence="3" id="KW-1185">Reference proteome</keyword>
<dbReference type="EMBL" id="KQ245735">
    <property type="protein sequence ID" value="KNC73347.1"/>
    <property type="molecule type" value="Genomic_DNA"/>
</dbReference>
<gene>
    <name evidence="2" type="ORF">SARC_14093</name>
</gene>